<keyword evidence="3" id="KW-1185">Reference proteome</keyword>
<dbReference type="EMBL" id="LNYI01000014">
    <property type="protein sequence ID" value="KTD23447.1"/>
    <property type="molecule type" value="Genomic_DNA"/>
</dbReference>
<dbReference type="eggNOG" id="COG2755">
    <property type="taxonomic scope" value="Bacteria"/>
</dbReference>
<dbReference type="InterPro" id="IPR036514">
    <property type="entry name" value="SGNH_hydro_sf"/>
</dbReference>
<dbReference type="Pfam" id="PF00657">
    <property type="entry name" value="Lipase_GDSL"/>
    <property type="match status" value="1"/>
</dbReference>
<organism evidence="2 3">
    <name type="scientific">Legionella lansingensis</name>
    <dbReference type="NCBI Taxonomy" id="45067"/>
    <lineage>
        <taxon>Bacteria</taxon>
        <taxon>Pseudomonadati</taxon>
        <taxon>Pseudomonadota</taxon>
        <taxon>Gammaproteobacteria</taxon>
        <taxon>Legionellales</taxon>
        <taxon>Legionellaceae</taxon>
        <taxon>Legionella</taxon>
    </lineage>
</organism>
<feature type="transmembrane region" description="Helical" evidence="1">
    <location>
        <begin position="391"/>
        <end position="411"/>
    </location>
</feature>
<comment type="caution">
    <text evidence="2">The sequence shown here is derived from an EMBL/GenBank/DDBJ whole genome shotgun (WGS) entry which is preliminary data.</text>
</comment>
<evidence type="ECO:0000313" key="3">
    <source>
        <dbReference type="Proteomes" id="UP000054869"/>
    </source>
</evidence>
<evidence type="ECO:0000313" key="2">
    <source>
        <dbReference type="EMBL" id="KTD23447.1"/>
    </source>
</evidence>
<dbReference type="Gene3D" id="3.40.50.1110">
    <property type="entry name" value="SGNH hydrolase"/>
    <property type="match status" value="1"/>
</dbReference>
<dbReference type="SUPFAM" id="SSF52266">
    <property type="entry name" value="SGNH hydrolase"/>
    <property type="match status" value="1"/>
</dbReference>
<keyword evidence="1" id="KW-0472">Membrane</keyword>
<sequence length="492" mass="54949">MVFIRNASQPIGARYSSATGRLKQVIVETSEVPTKKVALLGDSTLDNGYWVQKKTPYDKKTHTVTHQTAVALANNAKSCSYEIGNFAVDGATTNDLMHYCYLNKVLPTDTDHTDNIVHQLDAVKEWRPDVAVLSVGGNNYREALLGTLMSQLSYLQLLLRITPKDAKPEIKKVFTRVKATLLEEYKQIIDKLVEENPQLSRIVLLSQYYPSITEFTPYVIYTGFSHVARAEGKGQDPFTAVQDTMEELYRELMTYVATKGKEVVFADVTSSMNPLGGKHTMQIEPNERGSTIMGRLIAKAVEYTFPEIDSSSDEKPIALLRMSRDEQSIQSQLLSKNDITHFKVKTIAEFIRENRYRHVSLFFSPSSSLGCRYESAYHLIMGKQFDSEYRGLFAFGLLDASLVTVMASYLWRAAVNENLHASLRVAAGAVAAPILLGKTIVGLSLMLALALPVLGYHQVASHFSKMDETQIQFSQESTSSEVDSTDKTTMFL</sequence>
<dbReference type="Proteomes" id="UP000054869">
    <property type="component" value="Unassembled WGS sequence"/>
</dbReference>
<dbReference type="AlphaFoldDB" id="A0A0W0VTG8"/>
<evidence type="ECO:0000256" key="1">
    <source>
        <dbReference type="SAM" id="Phobius"/>
    </source>
</evidence>
<protein>
    <submittedName>
        <fullName evidence="2">Uncharacterized protein</fullName>
    </submittedName>
</protein>
<accession>A0A0W0VTG8</accession>
<dbReference type="GO" id="GO:0016788">
    <property type="term" value="F:hydrolase activity, acting on ester bonds"/>
    <property type="evidence" value="ECO:0007669"/>
    <property type="project" value="InterPro"/>
</dbReference>
<reference evidence="2 3" key="1">
    <citation type="submission" date="2015-11" db="EMBL/GenBank/DDBJ databases">
        <title>Genomic analysis of 38 Legionella species identifies large and diverse effector repertoires.</title>
        <authorList>
            <person name="Burstein D."/>
            <person name="Amaro F."/>
            <person name="Zusman T."/>
            <person name="Lifshitz Z."/>
            <person name="Cohen O."/>
            <person name="Gilbert J.A."/>
            <person name="Pupko T."/>
            <person name="Shuman H.A."/>
            <person name="Segal G."/>
        </authorList>
    </citation>
    <scope>NUCLEOTIDE SEQUENCE [LARGE SCALE GENOMIC DNA]</scope>
    <source>
        <strain evidence="2 3">ATCC 49751</strain>
    </source>
</reference>
<gene>
    <name evidence="2" type="ORF">Llan_0818</name>
</gene>
<keyword evidence="1" id="KW-0812">Transmembrane</keyword>
<dbReference type="OrthoDB" id="5653504at2"/>
<dbReference type="CDD" id="cd00229">
    <property type="entry name" value="SGNH_hydrolase"/>
    <property type="match status" value="1"/>
</dbReference>
<dbReference type="PATRIC" id="fig|45067.4.peg.849"/>
<dbReference type="RefSeq" id="WP_065236351.1">
    <property type="nucleotide sequence ID" value="NZ_CAAAJD010000014.1"/>
</dbReference>
<keyword evidence="1" id="KW-1133">Transmembrane helix</keyword>
<name>A0A0W0VTG8_9GAMM</name>
<proteinExistence type="predicted"/>
<dbReference type="InterPro" id="IPR001087">
    <property type="entry name" value="GDSL"/>
</dbReference>
<feature type="transmembrane region" description="Helical" evidence="1">
    <location>
        <begin position="431"/>
        <end position="456"/>
    </location>
</feature>